<dbReference type="Gene3D" id="2.60.40.60">
    <property type="entry name" value="Cadherins"/>
    <property type="match status" value="1"/>
</dbReference>
<evidence type="ECO:0000259" key="2">
    <source>
        <dbReference type="PROSITE" id="PS50268"/>
    </source>
</evidence>
<dbReference type="CDD" id="cd11304">
    <property type="entry name" value="Cadherin_repeat"/>
    <property type="match status" value="1"/>
</dbReference>
<dbReference type="Proteomes" id="UP000762676">
    <property type="component" value="Unassembled WGS sequence"/>
</dbReference>
<keyword evidence="4" id="KW-1185">Reference proteome</keyword>
<sequence>MVRFDVIISTSHPPTFPVSYDHVTLREDDLEDDEVLYYAKATDLDEALCKDPEGCSCSIVTYQIEGTEHMSIFSIGKDTGEITVTAGSEELLPAYEVTISASNNGGAKSTMILSVTVDGQGKDRYLMPQGDGGLDSGFSDIRGGEGVEPLERHKRSTLPSEITFALTKTGRNAAETTMKVGTKYDFQLLITMPATSQTLKVR</sequence>
<name>A0AAV4FHZ6_9GAST</name>
<proteinExistence type="predicted"/>
<evidence type="ECO:0000313" key="4">
    <source>
        <dbReference type="Proteomes" id="UP000762676"/>
    </source>
</evidence>
<dbReference type="EMBL" id="BMAT01007857">
    <property type="protein sequence ID" value="GFR72867.1"/>
    <property type="molecule type" value="Genomic_DNA"/>
</dbReference>
<dbReference type="GO" id="GO:0016020">
    <property type="term" value="C:membrane"/>
    <property type="evidence" value="ECO:0007669"/>
    <property type="project" value="InterPro"/>
</dbReference>
<reference evidence="3 4" key="1">
    <citation type="journal article" date="2021" name="Elife">
        <title>Chloroplast acquisition without the gene transfer in kleptoplastic sea slugs, Plakobranchus ocellatus.</title>
        <authorList>
            <person name="Maeda T."/>
            <person name="Takahashi S."/>
            <person name="Yoshida T."/>
            <person name="Shimamura S."/>
            <person name="Takaki Y."/>
            <person name="Nagai Y."/>
            <person name="Toyoda A."/>
            <person name="Suzuki Y."/>
            <person name="Arimoto A."/>
            <person name="Ishii H."/>
            <person name="Satoh N."/>
            <person name="Nishiyama T."/>
            <person name="Hasebe M."/>
            <person name="Maruyama T."/>
            <person name="Minagawa J."/>
            <person name="Obokata J."/>
            <person name="Shigenobu S."/>
        </authorList>
    </citation>
    <scope>NUCLEOTIDE SEQUENCE [LARGE SCALE GENOMIC DNA]</scope>
</reference>
<comment type="caution">
    <text evidence="3">The sequence shown here is derived from an EMBL/GenBank/DDBJ whole genome shotgun (WGS) entry which is preliminary data.</text>
</comment>
<accession>A0AAV4FHZ6</accession>
<dbReference type="GO" id="GO:0007156">
    <property type="term" value="P:homophilic cell adhesion via plasma membrane adhesion molecules"/>
    <property type="evidence" value="ECO:0007669"/>
    <property type="project" value="InterPro"/>
</dbReference>
<dbReference type="InterPro" id="IPR015919">
    <property type="entry name" value="Cadherin-like_sf"/>
</dbReference>
<dbReference type="GO" id="GO:0005509">
    <property type="term" value="F:calcium ion binding"/>
    <property type="evidence" value="ECO:0007669"/>
    <property type="project" value="UniProtKB-UniRule"/>
</dbReference>
<protein>
    <recommendedName>
        <fullName evidence="2">Cadherin domain-containing protein</fullName>
    </recommendedName>
</protein>
<gene>
    <name evidence="3" type="ORF">ElyMa_003852300</name>
</gene>
<dbReference type="InterPro" id="IPR002126">
    <property type="entry name" value="Cadherin-like_dom"/>
</dbReference>
<keyword evidence="1" id="KW-0106">Calcium</keyword>
<dbReference type="PROSITE" id="PS50268">
    <property type="entry name" value="CADHERIN_2"/>
    <property type="match status" value="1"/>
</dbReference>
<dbReference type="SUPFAM" id="SSF49313">
    <property type="entry name" value="Cadherin-like"/>
    <property type="match status" value="1"/>
</dbReference>
<feature type="domain" description="Cadherin" evidence="2">
    <location>
        <begin position="17"/>
        <end position="130"/>
    </location>
</feature>
<evidence type="ECO:0000256" key="1">
    <source>
        <dbReference type="PROSITE-ProRule" id="PRU00043"/>
    </source>
</evidence>
<dbReference type="AlphaFoldDB" id="A0AAV4FHZ6"/>
<evidence type="ECO:0000313" key="3">
    <source>
        <dbReference type="EMBL" id="GFR72867.1"/>
    </source>
</evidence>
<organism evidence="3 4">
    <name type="scientific">Elysia marginata</name>
    <dbReference type="NCBI Taxonomy" id="1093978"/>
    <lineage>
        <taxon>Eukaryota</taxon>
        <taxon>Metazoa</taxon>
        <taxon>Spiralia</taxon>
        <taxon>Lophotrochozoa</taxon>
        <taxon>Mollusca</taxon>
        <taxon>Gastropoda</taxon>
        <taxon>Heterobranchia</taxon>
        <taxon>Euthyneura</taxon>
        <taxon>Panpulmonata</taxon>
        <taxon>Sacoglossa</taxon>
        <taxon>Placobranchoidea</taxon>
        <taxon>Plakobranchidae</taxon>
        <taxon>Elysia</taxon>
    </lineage>
</organism>